<protein>
    <submittedName>
        <fullName evidence="1">PAAR domain-containing protein</fullName>
    </submittedName>
</protein>
<accession>A0ABS0IUD8</accession>
<gene>
    <name evidence="1" type="ORF">I4902_07885</name>
</gene>
<dbReference type="Proteomes" id="UP000614721">
    <property type="component" value="Unassembled WGS sequence"/>
</dbReference>
<name>A0ABS0IUD8_9GAMM</name>
<proteinExistence type="predicted"/>
<dbReference type="EMBL" id="JADSJP010000010">
    <property type="protein sequence ID" value="MBG2879185.1"/>
    <property type="molecule type" value="Genomic_DNA"/>
</dbReference>
<evidence type="ECO:0000313" key="1">
    <source>
        <dbReference type="EMBL" id="MBG2879185.1"/>
    </source>
</evidence>
<dbReference type="CDD" id="cd14744">
    <property type="entry name" value="PAAR_CT_2"/>
    <property type="match status" value="1"/>
</dbReference>
<organism evidence="1 2">
    <name type="scientific">Proteus alimentorum</name>
    <dbReference type="NCBI Taxonomy" id="1973495"/>
    <lineage>
        <taxon>Bacteria</taxon>
        <taxon>Pseudomonadati</taxon>
        <taxon>Pseudomonadota</taxon>
        <taxon>Gammaproteobacteria</taxon>
        <taxon>Enterobacterales</taxon>
        <taxon>Morganellaceae</taxon>
        <taxon>Proteus</taxon>
    </lineage>
</organism>
<sequence length="170" mass="18143">MQRPNLFGNSIALNGDKTSTGATCIATVQQVTCYGHSVLRVGDPTTTCPQCGKPGIIITGENRISNHGKIQAVHNSIVQCGCPLGSNFVIAATSKKPSNHISNSLTNLIPPLFSQKFILKNANNSIAYGIKTASGFIEGISKQNGELELVETPQEENIEIVYLFQTKVGI</sequence>
<reference evidence="1 2" key="1">
    <citation type="submission" date="2020-11" db="EMBL/GenBank/DDBJ databases">
        <title>Enhanced detection system for hospital associated transmission using whole genome sequencing surveillance.</title>
        <authorList>
            <person name="Harrison L.H."/>
            <person name="Van Tyne D."/>
            <person name="Marsh J.W."/>
            <person name="Griffith M.P."/>
            <person name="Snyder D.J."/>
            <person name="Cooper V.S."/>
            <person name="Mustapha M."/>
        </authorList>
    </citation>
    <scope>NUCLEOTIDE SEQUENCE [LARGE SCALE GENOMIC DNA]</scope>
    <source>
        <strain evidence="1 2">PR00075</strain>
    </source>
</reference>
<evidence type="ECO:0000313" key="2">
    <source>
        <dbReference type="Proteomes" id="UP000614721"/>
    </source>
</evidence>
<dbReference type="RefSeq" id="WP_196567110.1">
    <property type="nucleotide sequence ID" value="NZ_JADRYY010000011.1"/>
</dbReference>
<keyword evidence="2" id="KW-1185">Reference proteome</keyword>
<dbReference type="Pfam" id="PF05488">
    <property type="entry name" value="PAAR_motif"/>
    <property type="match status" value="1"/>
</dbReference>
<dbReference type="InterPro" id="IPR008727">
    <property type="entry name" value="PAAR_motif"/>
</dbReference>
<comment type="caution">
    <text evidence="1">The sequence shown here is derived from an EMBL/GenBank/DDBJ whole genome shotgun (WGS) entry which is preliminary data.</text>
</comment>